<dbReference type="EMBL" id="JBJQND010000006">
    <property type="protein sequence ID" value="KAL3874953.1"/>
    <property type="molecule type" value="Genomic_DNA"/>
</dbReference>
<proteinExistence type="predicted"/>
<dbReference type="GO" id="GO:0005634">
    <property type="term" value="C:nucleus"/>
    <property type="evidence" value="ECO:0007669"/>
    <property type="project" value="UniProtKB-SubCell"/>
</dbReference>
<evidence type="ECO:0000256" key="4">
    <source>
        <dbReference type="ARBA" id="ARBA00023242"/>
    </source>
</evidence>
<gene>
    <name evidence="6" type="ORF">ACJMK2_037901</name>
</gene>
<evidence type="ECO:0000313" key="7">
    <source>
        <dbReference type="Proteomes" id="UP001634394"/>
    </source>
</evidence>
<dbReference type="Proteomes" id="UP001634394">
    <property type="component" value="Unassembled WGS sequence"/>
</dbReference>
<dbReference type="Pfam" id="PF14811">
    <property type="entry name" value="TPD"/>
    <property type="match status" value="1"/>
</dbReference>
<dbReference type="PANTHER" id="PTHR31661">
    <property type="entry name" value="SIMILAR TO CDNA SEQUENCE BC052040"/>
    <property type="match status" value="1"/>
</dbReference>
<dbReference type="InterPro" id="IPR029404">
    <property type="entry name" value="CDIN1"/>
</dbReference>
<organism evidence="6 7">
    <name type="scientific">Sinanodonta woodiana</name>
    <name type="common">Chinese pond mussel</name>
    <name type="synonym">Anodonta woodiana</name>
    <dbReference type="NCBI Taxonomy" id="1069815"/>
    <lineage>
        <taxon>Eukaryota</taxon>
        <taxon>Metazoa</taxon>
        <taxon>Spiralia</taxon>
        <taxon>Lophotrochozoa</taxon>
        <taxon>Mollusca</taxon>
        <taxon>Bivalvia</taxon>
        <taxon>Autobranchia</taxon>
        <taxon>Heteroconchia</taxon>
        <taxon>Palaeoheterodonta</taxon>
        <taxon>Unionida</taxon>
        <taxon>Unionoidea</taxon>
        <taxon>Unionidae</taxon>
        <taxon>Unioninae</taxon>
        <taxon>Sinanodonta</taxon>
    </lineage>
</organism>
<accession>A0ABD3WP10</accession>
<dbReference type="AlphaFoldDB" id="A0ABD3WP10"/>
<reference evidence="6 7" key="1">
    <citation type="submission" date="2024-11" db="EMBL/GenBank/DDBJ databases">
        <title>Chromosome-level genome assembly of the freshwater bivalve Anodonta woodiana.</title>
        <authorList>
            <person name="Chen X."/>
        </authorList>
    </citation>
    <scope>NUCLEOTIDE SEQUENCE [LARGE SCALE GENOMIC DNA]</scope>
    <source>
        <strain evidence="6">MN2024</strain>
        <tissue evidence="6">Gills</tissue>
    </source>
</reference>
<evidence type="ECO:0000256" key="3">
    <source>
        <dbReference type="ARBA" id="ARBA00022490"/>
    </source>
</evidence>
<name>A0ABD3WP10_SINWO</name>
<keyword evidence="3" id="KW-0963">Cytoplasm</keyword>
<keyword evidence="4" id="KW-0539">Nucleus</keyword>
<evidence type="ECO:0000256" key="1">
    <source>
        <dbReference type="ARBA" id="ARBA00004123"/>
    </source>
</evidence>
<dbReference type="PANTHER" id="PTHR31661:SF1">
    <property type="entry name" value="CDAN1-INTERACTING NUCLEASE 1"/>
    <property type="match status" value="1"/>
</dbReference>
<sequence length="287" mass="33677">MVCYMMSKMKLATYNEILEQIHTYEVREALPLIAQKFPSVSMKALGSIYSQDYQKKMRKTHHYHYRQDTMENYYRRFMKGIETGETQILIRLSEEIDLSPALLARIIMERHLAHTKYDGENPPKGVVTQLMKEPSLIEEPAIAAEVHLSILSDDHYGPLCDSIKHSFGHEYEFKLKRTLDKFGLAYIGEEQMRAKGYDKTPDIKLEVPIAVDGHVVNWIESKASFGDEYSHKMYLKDQFWSYWNRFGPGMVIYWFGFIEELDVNRDKGIILREDFPENIVKMDPSLR</sequence>
<keyword evidence="7" id="KW-1185">Reference proteome</keyword>
<comment type="subcellular location">
    <subcellularLocation>
        <location evidence="2">Cytoplasm</location>
    </subcellularLocation>
    <subcellularLocation>
        <location evidence="1">Nucleus</location>
    </subcellularLocation>
</comment>
<comment type="caution">
    <text evidence="6">The sequence shown here is derived from an EMBL/GenBank/DDBJ whole genome shotgun (WGS) entry which is preliminary data.</text>
</comment>
<evidence type="ECO:0000256" key="2">
    <source>
        <dbReference type="ARBA" id="ARBA00004496"/>
    </source>
</evidence>
<evidence type="ECO:0000313" key="6">
    <source>
        <dbReference type="EMBL" id="KAL3874953.1"/>
    </source>
</evidence>
<protein>
    <recommendedName>
        <fullName evidence="5">CDAN1-interacting nuclease 1</fullName>
    </recommendedName>
</protein>
<evidence type="ECO:0000256" key="5">
    <source>
        <dbReference type="ARBA" id="ARBA00023480"/>
    </source>
</evidence>
<dbReference type="GO" id="GO:0005737">
    <property type="term" value="C:cytoplasm"/>
    <property type="evidence" value="ECO:0007669"/>
    <property type="project" value="UniProtKB-SubCell"/>
</dbReference>